<dbReference type="InterPro" id="IPR000838">
    <property type="entry name" value="RNA_pol_sigma70_ECF_CS"/>
</dbReference>
<evidence type="ECO:0000256" key="7">
    <source>
        <dbReference type="SAM" id="Coils"/>
    </source>
</evidence>
<evidence type="ECO:0000313" key="10">
    <source>
        <dbReference type="EMBL" id="BCJ98336.1"/>
    </source>
</evidence>
<proteinExistence type="inferred from homology"/>
<dbReference type="InterPro" id="IPR014284">
    <property type="entry name" value="RNA_pol_sigma-70_dom"/>
</dbReference>
<dbReference type="InterPro" id="IPR013325">
    <property type="entry name" value="RNA_pol_sigma_r2"/>
</dbReference>
<evidence type="ECO:0000256" key="6">
    <source>
        <dbReference type="RuleBase" id="RU000716"/>
    </source>
</evidence>
<dbReference type="SUPFAM" id="SSF88659">
    <property type="entry name" value="Sigma3 and sigma4 domains of RNA polymerase sigma factors"/>
    <property type="match status" value="1"/>
</dbReference>
<reference evidence="10 11" key="1">
    <citation type="submission" date="2020-08" db="EMBL/GenBank/DDBJ databases">
        <title>Draft genome sequencing of an Anaerocolumna strain isolated from anoxic soil subjected to BSD treatment.</title>
        <authorList>
            <person name="Uek A."/>
            <person name="Tonouchi A."/>
        </authorList>
    </citation>
    <scope>NUCLEOTIDE SEQUENCE [LARGE SCALE GENOMIC DNA]</scope>
    <source>
        <strain evidence="10 11">CTTW</strain>
    </source>
</reference>
<dbReference type="InterPro" id="IPR007630">
    <property type="entry name" value="RNA_pol_sigma70_r4"/>
</dbReference>
<evidence type="ECO:0000259" key="8">
    <source>
        <dbReference type="Pfam" id="PF04542"/>
    </source>
</evidence>
<feature type="domain" description="RNA polymerase sigma-70 region 2" evidence="8">
    <location>
        <begin position="30"/>
        <end position="92"/>
    </location>
</feature>
<keyword evidence="5 6" id="KW-0804">Transcription</keyword>
<evidence type="ECO:0000256" key="5">
    <source>
        <dbReference type="ARBA" id="ARBA00023163"/>
    </source>
</evidence>
<dbReference type="AlphaFoldDB" id="A0A7I8DPX9"/>
<dbReference type="KEGG" id="acht:bsdcttw_13770"/>
<evidence type="ECO:0000313" key="11">
    <source>
        <dbReference type="Proteomes" id="UP000515703"/>
    </source>
</evidence>
<dbReference type="Gene3D" id="1.10.1740.10">
    <property type="match status" value="1"/>
</dbReference>
<comment type="similarity">
    <text evidence="1 6">Belongs to the sigma-70 factor family. ECF subfamily.</text>
</comment>
<name>A0A7I8DPX9_9FIRM</name>
<dbReference type="InterPro" id="IPR007627">
    <property type="entry name" value="RNA_pol_sigma70_r2"/>
</dbReference>
<dbReference type="CDD" id="cd06171">
    <property type="entry name" value="Sigma70_r4"/>
    <property type="match status" value="1"/>
</dbReference>
<evidence type="ECO:0000256" key="2">
    <source>
        <dbReference type="ARBA" id="ARBA00023015"/>
    </source>
</evidence>
<keyword evidence="11" id="KW-1185">Reference proteome</keyword>
<dbReference type="Pfam" id="PF04542">
    <property type="entry name" value="Sigma70_r2"/>
    <property type="match status" value="1"/>
</dbReference>
<dbReference type="NCBIfam" id="TIGR02937">
    <property type="entry name" value="sigma70-ECF"/>
    <property type="match status" value="1"/>
</dbReference>
<dbReference type="InterPro" id="IPR036388">
    <property type="entry name" value="WH-like_DNA-bd_sf"/>
</dbReference>
<feature type="domain" description="RNA polymerase sigma-70 region 4" evidence="9">
    <location>
        <begin position="124"/>
        <end position="172"/>
    </location>
</feature>
<dbReference type="Gene3D" id="1.10.10.10">
    <property type="entry name" value="Winged helix-like DNA-binding domain superfamily/Winged helix DNA-binding domain"/>
    <property type="match status" value="1"/>
</dbReference>
<dbReference type="GO" id="GO:0016987">
    <property type="term" value="F:sigma factor activity"/>
    <property type="evidence" value="ECO:0007669"/>
    <property type="project" value="UniProtKB-KW"/>
</dbReference>
<dbReference type="PANTHER" id="PTHR43133">
    <property type="entry name" value="RNA POLYMERASE ECF-TYPE SIGMA FACTO"/>
    <property type="match status" value="1"/>
</dbReference>
<keyword evidence="7" id="KW-0175">Coiled coil</keyword>
<dbReference type="GO" id="GO:0003677">
    <property type="term" value="F:DNA binding"/>
    <property type="evidence" value="ECO:0007669"/>
    <property type="project" value="UniProtKB-KW"/>
</dbReference>
<evidence type="ECO:0000256" key="4">
    <source>
        <dbReference type="ARBA" id="ARBA00023125"/>
    </source>
</evidence>
<keyword evidence="3 6" id="KW-0731">Sigma factor</keyword>
<dbReference type="PANTHER" id="PTHR43133:SF57">
    <property type="entry name" value="RNA POLYMERASE SIGMA-70 FACTOR"/>
    <property type="match status" value="1"/>
</dbReference>
<organism evidence="10 11">
    <name type="scientific">Anaerocolumna chitinilytica</name>
    <dbReference type="NCBI Taxonomy" id="1727145"/>
    <lineage>
        <taxon>Bacteria</taxon>
        <taxon>Bacillati</taxon>
        <taxon>Bacillota</taxon>
        <taxon>Clostridia</taxon>
        <taxon>Lachnospirales</taxon>
        <taxon>Lachnospiraceae</taxon>
        <taxon>Anaerocolumna</taxon>
    </lineage>
</organism>
<keyword evidence="4 6" id="KW-0238">DNA-binding</keyword>
<dbReference type="GO" id="GO:0006352">
    <property type="term" value="P:DNA-templated transcription initiation"/>
    <property type="evidence" value="ECO:0007669"/>
    <property type="project" value="InterPro"/>
</dbReference>
<dbReference type="SUPFAM" id="SSF88946">
    <property type="entry name" value="Sigma2 domain of RNA polymerase sigma factors"/>
    <property type="match status" value="1"/>
</dbReference>
<gene>
    <name evidence="10" type="ORF">bsdcttw_13770</name>
</gene>
<dbReference type="RefSeq" id="WP_185258670.1">
    <property type="nucleotide sequence ID" value="NZ_AP023368.1"/>
</dbReference>
<evidence type="ECO:0000259" key="9">
    <source>
        <dbReference type="Pfam" id="PF04545"/>
    </source>
</evidence>
<keyword evidence="2 6" id="KW-0805">Transcription regulation</keyword>
<dbReference type="EMBL" id="AP023368">
    <property type="protein sequence ID" value="BCJ98336.1"/>
    <property type="molecule type" value="Genomic_DNA"/>
</dbReference>
<dbReference type="InterPro" id="IPR013324">
    <property type="entry name" value="RNA_pol_sigma_r3/r4-like"/>
</dbReference>
<sequence length="182" mass="21721">MENSKHVRDLSGTEEELKKWIEKLCMDTWREVYQFIYYKVGNREEAEDITQETYVKAMIYLKNEYALIENYSAYLKAIALNLIRDEWRKQKKGPVSVDIEELDLTGREEDFTKITEQRQTLKEALEKLKEDQRRVVELRILKGYSVKETAAILKKKESHVRVIQLRALEKLAEILKSYAWEL</sequence>
<dbReference type="Proteomes" id="UP000515703">
    <property type="component" value="Chromosome"/>
</dbReference>
<accession>A0A7I8DPX9</accession>
<dbReference type="PROSITE" id="PS01063">
    <property type="entry name" value="SIGMA70_ECF"/>
    <property type="match status" value="1"/>
</dbReference>
<evidence type="ECO:0000256" key="1">
    <source>
        <dbReference type="ARBA" id="ARBA00010641"/>
    </source>
</evidence>
<protein>
    <recommendedName>
        <fullName evidence="6">RNA polymerase sigma factor</fullName>
    </recommendedName>
</protein>
<reference evidence="10 11" key="2">
    <citation type="submission" date="2020-08" db="EMBL/GenBank/DDBJ databases">
        <authorList>
            <person name="Ueki A."/>
            <person name="Tonouchi A."/>
        </authorList>
    </citation>
    <scope>NUCLEOTIDE SEQUENCE [LARGE SCALE GENOMIC DNA]</scope>
    <source>
        <strain evidence="10 11">CTTW</strain>
    </source>
</reference>
<dbReference type="InterPro" id="IPR039425">
    <property type="entry name" value="RNA_pol_sigma-70-like"/>
</dbReference>
<feature type="coiled-coil region" evidence="7">
    <location>
        <begin position="111"/>
        <end position="141"/>
    </location>
</feature>
<evidence type="ECO:0000256" key="3">
    <source>
        <dbReference type="ARBA" id="ARBA00023082"/>
    </source>
</evidence>
<dbReference type="Pfam" id="PF04545">
    <property type="entry name" value="Sigma70_r4"/>
    <property type="match status" value="1"/>
</dbReference>